<evidence type="ECO:0000256" key="9">
    <source>
        <dbReference type="ARBA" id="ARBA00022723"/>
    </source>
</evidence>
<evidence type="ECO:0000256" key="3">
    <source>
        <dbReference type="ARBA" id="ARBA00004555"/>
    </source>
</evidence>
<feature type="compositionally biased region" description="Low complexity" evidence="21">
    <location>
        <begin position="593"/>
        <end position="609"/>
    </location>
</feature>
<dbReference type="OrthoDB" id="9762302at2"/>
<evidence type="ECO:0000256" key="20">
    <source>
        <dbReference type="ARBA" id="ARBA00033328"/>
    </source>
</evidence>
<evidence type="ECO:0000256" key="2">
    <source>
        <dbReference type="ARBA" id="ARBA00004371"/>
    </source>
</evidence>
<keyword evidence="16" id="KW-0865">Zymogen</keyword>
<feature type="region of interest" description="Disordered" evidence="21">
    <location>
        <begin position="414"/>
        <end position="452"/>
    </location>
</feature>
<keyword evidence="9" id="KW-0479">Metal-binding</keyword>
<evidence type="ECO:0000256" key="4">
    <source>
        <dbReference type="ARBA" id="ARBA00004613"/>
    </source>
</evidence>
<dbReference type="AlphaFoldDB" id="L0D937"/>
<evidence type="ECO:0000256" key="18">
    <source>
        <dbReference type="ARBA" id="ARBA00023228"/>
    </source>
</evidence>
<evidence type="ECO:0000256" key="17">
    <source>
        <dbReference type="ARBA" id="ARBA00023180"/>
    </source>
</evidence>
<dbReference type="eggNOG" id="COG2234">
    <property type="taxonomic scope" value="Bacteria"/>
</dbReference>
<dbReference type="InterPro" id="IPR007484">
    <property type="entry name" value="Peptidase_M28"/>
</dbReference>
<accession>L0D937</accession>
<feature type="region of interest" description="Disordered" evidence="21">
    <location>
        <begin position="568"/>
        <end position="609"/>
    </location>
</feature>
<reference evidence="23 24" key="1">
    <citation type="submission" date="2012-02" db="EMBL/GenBank/DDBJ databases">
        <title>Complete sequence of chromosome of Singulisphaera acidiphila DSM 18658.</title>
        <authorList>
            <consortium name="US DOE Joint Genome Institute (JGI-PGF)"/>
            <person name="Lucas S."/>
            <person name="Copeland A."/>
            <person name="Lapidus A."/>
            <person name="Glavina del Rio T."/>
            <person name="Dalin E."/>
            <person name="Tice H."/>
            <person name="Bruce D."/>
            <person name="Goodwin L."/>
            <person name="Pitluck S."/>
            <person name="Peters L."/>
            <person name="Ovchinnikova G."/>
            <person name="Chertkov O."/>
            <person name="Kyrpides N."/>
            <person name="Mavromatis K."/>
            <person name="Ivanova N."/>
            <person name="Brettin T."/>
            <person name="Detter J.C."/>
            <person name="Han C."/>
            <person name="Larimer F."/>
            <person name="Land M."/>
            <person name="Hauser L."/>
            <person name="Markowitz V."/>
            <person name="Cheng J.-F."/>
            <person name="Hugenholtz P."/>
            <person name="Woyke T."/>
            <person name="Wu D."/>
            <person name="Tindall B."/>
            <person name="Pomrenke H."/>
            <person name="Brambilla E."/>
            <person name="Klenk H.-P."/>
            <person name="Eisen J.A."/>
        </authorList>
    </citation>
    <scope>NUCLEOTIDE SEQUENCE [LARGE SCALE GENOMIC DNA]</scope>
    <source>
        <strain evidence="24">ATCC BAA-1392 / DSM 18658 / VKM B-2454 / MOB10</strain>
    </source>
</reference>
<evidence type="ECO:0000256" key="6">
    <source>
        <dbReference type="ARBA" id="ARBA00022525"/>
    </source>
</evidence>
<keyword evidence="7" id="KW-0121">Carboxypeptidase</keyword>
<name>L0D937_SINAD</name>
<keyword evidence="10" id="KW-0732">Signal</keyword>
<protein>
    <recommendedName>
        <fullName evidence="5">Carboxypeptidase Q</fullName>
    </recommendedName>
    <alternativeName>
        <fullName evidence="20">Plasma glutamate carboxypeptidase</fullName>
    </alternativeName>
</protein>
<evidence type="ECO:0000256" key="1">
    <source>
        <dbReference type="ARBA" id="ARBA00004240"/>
    </source>
</evidence>
<dbReference type="PANTHER" id="PTHR12053">
    <property type="entry name" value="PROTEASE FAMILY M28 PLASMA GLUTAMATE CARBOXYPEPTIDASE-RELATED"/>
    <property type="match status" value="1"/>
</dbReference>
<feature type="region of interest" description="Disordered" evidence="21">
    <location>
        <begin position="269"/>
        <end position="293"/>
    </location>
</feature>
<keyword evidence="23" id="KW-0031">Aminopeptidase</keyword>
<dbReference type="PANTHER" id="PTHR12053:SF3">
    <property type="entry name" value="CARBOXYPEPTIDASE Q"/>
    <property type="match status" value="1"/>
</dbReference>
<dbReference type="STRING" id="886293.Sinac_0940"/>
<dbReference type="GO" id="GO:0070573">
    <property type="term" value="F:metallodipeptidase activity"/>
    <property type="evidence" value="ECO:0007669"/>
    <property type="project" value="InterPro"/>
</dbReference>
<sequence>MPRPPKTLVLLLPATCLVVLLPLLSLQAQQPSSPGGNQPTAKDVIKRIETKKETAKAASDPIERIKEEGLKRSQVMATLSYLTDVIGPRLTGSPGLTRANEWTRDKLSGWGLENAHLEPWGPFGRGWSLQRFSAQVVEPHAIPLIGYPKAWSPSLEGPLLAPVVFLDAKSEADLTKFKGKLKGAIVLTRPARSLDAQVEPLATRLSDSELLTLANANEPSSGRSERRREAPTFERKKFQFLIDEAAALAVEPSPIGDGGTLFVAGASVPGPATSPTPGSNARRPTAWDKDSPRTVPQVVLATEHYNRLVRMIGQGESLKMAVDLSVQFHDDDLMGYNTIAEFPGTDLKHEVVMLGGHLDSWHSATGATDNAAGVAVAMEAVRILKTLNLQPRRTVRIALWTGEEQGLRGSQAYASKHFSNGDNPAGFGRSGGSEIEKNKDKDKKSEADSVPNPEFDSFSGYFNLDNGTGKIRGVYLQGNEAVRPIFRKWLQPFREMGAATLSPANTGGTDHLAFDSLGLPGFQFIQDPVEYSTRTHHSNQDVFDRIQADDMKQASVIMAAFVYNTAMQDEKLPRKPKPKRESPTLATNPGRDAAPTPSSSTAGAGTSSP</sequence>
<dbReference type="Proteomes" id="UP000010798">
    <property type="component" value="Chromosome"/>
</dbReference>
<evidence type="ECO:0000256" key="13">
    <source>
        <dbReference type="ARBA" id="ARBA00022833"/>
    </source>
</evidence>
<evidence type="ECO:0000313" key="23">
    <source>
        <dbReference type="EMBL" id="AGA25343.1"/>
    </source>
</evidence>
<dbReference type="KEGG" id="saci:Sinac_0940"/>
<keyword evidence="18" id="KW-0458">Lysosome</keyword>
<dbReference type="Pfam" id="PF04389">
    <property type="entry name" value="Peptidase_M28"/>
    <property type="match status" value="1"/>
</dbReference>
<dbReference type="RefSeq" id="WP_015244521.1">
    <property type="nucleotide sequence ID" value="NC_019892.1"/>
</dbReference>
<dbReference type="Gene3D" id="3.40.630.10">
    <property type="entry name" value="Zn peptidases"/>
    <property type="match status" value="2"/>
</dbReference>
<dbReference type="HOGENOM" id="CLU_033697_1_1_0"/>
<feature type="compositionally biased region" description="Basic and acidic residues" evidence="21">
    <location>
        <begin position="434"/>
        <end position="447"/>
    </location>
</feature>
<evidence type="ECO:0000256" key="5">
    <source>
        <dbReference type="ARBA" id="ARBA00014116"/>
    </source>
</evidence>
<evidence type="ECO:0000256" key="16">
    <source>
        <dbReference type="ARBA" id="ARBA00023145"/>
    </source>
</evidence>
<keyword evidence="8" id="KW-0645">Protease</keyword>
<evidence type="ECO:0000259" key="22">
    <source>
        <dbReference type="Pfam" id="PF04389"/>
    </source>
</evidence>
<dbReference type="Gene3D" id="3.50.30.30">
    <property type="match status" value="1"/>
</dbReference>
<evidence type="ECO:0000256" key="15">
    <source>
        <dbReference type="ARBA" id="ARBA00023049"/>
    </source>
</evidence>
<evidence type="ECO:0000256" key="7">
    <source>
        <dbReference type="ARBA" id="ARBA00022645"/>
    </source>
</evidence>
<keyword evidence="12" id="KW-0256">Endoplasmic reticulum</keyword>
<evidence type="ECO:0000256" key="14">
    <source>
        <dbReference type="ARBA" id="ARBA00023034"/>
    </source>
</evidence>
<dbReference type="GO" id="GO:0004180">
    <property type="term" value="F:carboxypeptidase activity"/>
    <property type="evidence" value="ECO:0007669"/>
    <property type="project" value="UniProtKB-KW"/>
</dbReference>
<dbReference type="GO" id="GO:0004177">
    <property type="term" value="F:aminopeptidase activity"/>
    <property type="evidence" value="ECO:0007669"/>
    <property type="project" value="UniProtKB-KW"/>
</dbReference>
<organism evidence="23 24">
    <name type="scientific">Singulisphaera acidiphila (strain ATCC BAA-1392 / DSM 18658 / VKM B-2454 / MOB10)</name>
    <dbReference type="NCBI Taxonomy" id="886293"/>
    <lineage>
        <taxon>Bacteria</taxon>
        <taxon>Pseudomonadati</taxon>
        <taxon>Planctomycetota</taxon>
        <taxon>Planctomycetia</taxon>
        <taxon>Isosphaerales</taxon>
        <taxon>Isosphaeraceae</taxon>
        <taxon>Singulisphaera</taxon>
    </lineage>
</organism>
<gene>
    <name evidence="23" type="ordered locus">Sinac_0940</name>
</gene>
<evidence type="ECO:0000256" key="12">
    <source>
        <dbReference type="ARBA" id="ARBA00022824"/>
    </source>
</evidence>
<dbReference type="GO" id="GO:0005764">
    <property type="term" value="C:lysosome"/>
    <property type="evidence" value="ECO:0007669"/>
    <property type="project" value="UniProtKB-SubCell"/>
</dbReference>
<evidence type="ECO:0000256" key="21">
    <source>
        <dbReference type="SAM" id="MobiDB-lite"/>
    </source>
</evidence>
<keyword evidence="17" id="KW-0325">Glycoprotein</keyword>
<keyword evidence="6" id="KW-0964">Secreted</keyword>
<keyword evidence="11" id="KW-0378">Hydrolase</keyword>
<keyword evidence="15" id="KW-0482">Metalloprotease</keyword>
<comment type="subcellular location">
    <subcellularLocation>
        <location evidence="1">Endoplasmic reticulum</location>
    </subcellularLocation>
    <subcellularLocation>
        <location evidence="3">Golgi apparatus</location>
    </subcellularLocation>
    <subcellularLocation>
        <location evidence="2">Lysosome</location>
    </subcellularLocation>
    <subcellularLocation>
        <location evidence="4">Secreted</location>
    </subcellularLocation>
</comment>
<dbReference type="GO" id="GO:0046872">
    <property type="term" value="F:metal ion binding"/>
    <property type="evidence" value="ECO:0007669"/>
    <property type="project" value="UniProtKB-KW"/>
</dbReference>
<evidence type="ECO:0000256" key="10">
    <source>
        <dbReference type="ARBA" id="ARBA00022729"/>
    </source>
</evidence>
<comment type="subunit">
    <text evidence="19">Homodimer. The monomeric form is inactive while the homodimer is active.</text>
</comment>
<dbReference type="GO" id="GO:0006508">
    <property type="term" value="P:proteolysis"/>
    <property type="evidence" value="ECO:0007669"/>
    <property type="project" value="UniProtKB-KW"/>
</dbReference>
<evidence type="ECO:0000256" key="11">
    <source>
        <dbReference type="ARBA" id="ARBA00022801"/>
    </source>
</evidence>
<feature type="domain" description="Peptidase M28" evidence="22">
    <location>
        <begin position="337"/>
        <end position="562"/>
    </location>
</feature>
<evidence type="ECO:0000313" key="24">
    <source>
        <dbReference type="Proteomes" id="UP000010798"/>
    </source>
</evidence>
<evidence type="ECO:0000256" key="8">
    <source>
        <dbReference type="ARBA" id="ARBA00022670"/>
    </source>
</evidence>
<keyword evidence="13" id="KW-0862">Zinc</keyword>
<dbReference type="InterPro" id="IPR039866">
    <property type="entry name" value="CPQ"/>
</dbReference>
<keyword evidence="24" id="KW-1185">Reference proteome</keyword>
<proteinExistence type="predicted"/>
<evidence type="ECO:0000256" key="19">
    <source>
        <dbReference type="ARBA" id="ARBA00025833"/>
    </source>
</evidence>
<dbReference type="EMBL" id="CP003364">
    <property type="protein sequence ID" value="AGA25343.1"/>
    <property type="molecule type" value="Genomic_DNA"/>
</dbReference>
<dbReference type="GO" id="GO:0005576">
    <property type="term" value="C:extracellular region"/>
    <property type="evidence" value="ECO:0007669"/>
    <property type="project" value="UniProtKB-SubCell"/>
</dbReference>
<keyword evidence="14" id="KW-0333">Golgi apparatus</keyword>
<dbReference type="SUPFAM" id="SSF53187">
    <property type="entry name" value="Zn-dependent exopeptidases"/>
    <property type="match status" value="1"/>
</dbReference>